<name>A0AAD8NBJ4_9APIA</name>
<protein>
    <submittedName>
        <fullName evidence="1">Uncharacterized protein</fullName>
    </submittedName>
</protein>
<reference evidence="1" key="2">
    <citation type="submission" date="2023-05" db="EMBL/GenBank/DDBJ databases">
        <authorList>
            <person name="Schelkunov M.I."/>
        </authorList>
    </citation>
    <scope>NUCLEOTIDE SEQUENCE</scope>
    <source>
        <strain evidence="1">Hsosn_3</strain>
        <tissue evidence="1">Leaf</tissue>
    </source>
</reference>
<dbReference type="PANTHER" id="PTHR35728:SF1">
    <property type="entry name" value="MICROTUBULE-BINDING PROTEIN TANGLED-RELATED"/>
    <property type="match status" value="1"/>
</dbReference>
<dbReference type="InterPro" id="IPR044709">
    <property type="entry name" value="TAN1"/>
</dbReference>
<reference evidence="1" key="1">
    <citation type="submission" date="2023-02" db="EMBL/GenBank/DDBJ databases">
        <title>Genome of toxic invasive species Heracleum sosnowskyi carries increased number of genes despite the absence of recent whole-genome duplications.</title>
        <authorList>
            <person name="Schelkunov M."/>
            <person name="Shtratnikova V."/>
            <person name="Makarenko M."/>
            <person name="Klepikova A."/>
            <person name="Omelchenko D."/>
            <person name="Novikova G."/>
            <person name="Obukhova E."/>
            <person name="Bogdanov V."/>
            <person name="Penin A."/>
            <person name="Logacheva M."/>
        </authorList>
    </citation>
    <scope>NUCLEOTIDE SEQUENCE</scope>
    <source>
        <strain evidence="1">Hsosn_3</strain>
        <tissue evidence="1">Leaf</tissue>
    </source>
</reference>
<dbReference type="GO" id="GO:2000694">
    <property type="term" value="P:regulation of phragmoplast microtubule organization"/>
    <property type="evidence" value="ECO:0007669"/>
    <property type="project" value="InterPro"/>
</dbReference>
<dbReference type="GO" id="GO:0009574">
    <property type="term" value="C:preprophase band"/>
    <property type="evidence" value="ECO:0007669"/>
    <property type="project" value="TreeGrafter"/>
</dbReference>
<evidence type="ECO:0000313" key="2">
    <source>
        <dbReference type="Proteomes" id="UP001237642"/>
    </source>
</evidence>
<sequence length="223" mass="24953">MLLQETMEEIIVTAQFARDTVAAIALTNGTTAHDLKTPLSIKQNHWPKLENSELKARRNREKQTTLQSVRLNTNNSRLQPAKSHINFKASSPLKRTTKENCQHFVANRVSPKNKLWAKKAVVFPNPMFQSSSTIPNQQKFYTKSPDITKNRQQTPHKFLVKPPGGASASKFQVKIKSLPISLSPPRNLSLNGRSPKVFVHSSKVAKIILAIKVGKQIGISTEE</sequence>
<proteinExistence type="predicted"/>
<accession>A0AAD8NBJ4</accession>
<dbReference type="GO" id="GO:0008017">
    <property type="term" value="F:microtubule binding"/>
    <property type="evidence" value="ECO:0007669"/>
    <property type="project" value="InterPro"/>
</dbReference>
<dbReference type="GO" id="GO:0000911">
    <property type="term" value="P:cytokinesis by cell plate formation"/>
    <property type="evidence" value="ECO:0007669"/>
    <property type="project" value="TreeGrafter"/>
</dbReference>
<gene>
    <name evidence="1" type="ORF">POM88_001233</name>
</gene>
<keyword evidence="2" id="KW-1185">Reference proteome</keyword>
<evidence type="ECO:0000313" key="1">
    <source>
        <dbReference type="EMBL" id="KAK1401628.1"/>
    </source>
</evidence>
<comment type="caution">
    <text evidence="1">The sequence shown here is derived from an EMBL/GenBank/DDBJ whole genome shotgun (WGS) entry which is preliminary data.</text>
</comment>
<dbReference type="Proteomes" id="UP001237642">
    <property type="component" value="Unassembled WGS sequence"/>
</dbReference>
<dbReference type="EMBL" id="JAUIZM010000001">
    <property type="protein sequence ID" value="KAK1401628.1"/>
    <property type="molecule type" value="Genomic_DNA"/>
</dbReference>
<dbReference type="PANTHER" id="PTHR35728">
    <property type="entry name" value="MICROTUBULE-BINDING PROTEIN TANGLED-RELATED"/>
    <property type="match status" value="1"/>
</dbReference>
<organism evidence="1 2">
    <name type="scientific">Heracleum sosnowskyi</name>
    <dbReference type="NCBI Taxonomy" id="360622"/>
    <lineage>
        <taxon>Eukaryota</taxon>
        <taxon>Viridiplantae</taxon>
        <taxon>Streptophyta</taxon>
        <taxon>Embryophyta</taxon>
        <taxon>Tracheophyta</taxon>
        <taxon>Spermatophyta</taxon>
        <taxon>Magnoliopsida</taxon>
        <taxon>eudicotyledons</taxon>
        <taxon>Gunneridae</taxon>
        <taxon>Pentapetalae</taxon>
        <taxon>asterids</taxon>
        <taxon>campanulids</taxon>
        <taxon>Apiales</taxon>
        <taxon>Apiaceae</taxon>
        <taxon>Apioideae</taxon>
        <taxon>apioid superclade</taxon>
        <taxon>Tordylieae</taxon>
        <taxon>Tordyliinae</taxon>
        <taxon>Heracleum</taxon>
    </lineage>
</organism>
<dbReference type="GO" id="GO:0005875">
    <property type="term" value="C:microtubule associated complex"/>
    <property type="evidence" value="ECO:0007669"/>
    <property type="project" value="TreeGrafter"/>
</dbReference>
<dbReference type="AlphaFoldDB" id="A0AAD8NBJ4"/>